<sequence>MSDLAARQAALVEALTAGKPVPDGFDGFRVEAARVALLRKRAGEVSRQWPMLAASFGERWKREFGEWAAARPTQGSLRDGWDMARELHKRGSLNGAAAEELAEREAAMRYDGAGAPQPRRTPAVRSAAGAVVVQFAGRVRVIRRAS</sequence>
<gene>
    <name evidence="2" type="ORF">Ato02nite_086940</name>
</gene>
<dbReference type="Pfam" id="PF26136">
    <property type="entry name" value="SCO6045_C"/>
    <property type="match status" value="1"/>
</dbReference>
<dbReference type="RefSeq" id="WP_213012560.1">
    <property type="nucleotide sequence ID" value="NZ_BOQN01000131.1"/>
</dbReference>
<dbReference type="InterPro" id="IPR058711">
    <property type="entry name" value="SCO6045-like_C"/>
</dbReference>
<comment type="caution">
    <text evidence="2">The sequence shown here is derived from an EMBL/GenBank/DDBJ whole genome shotgun (WGS) entry which is preliminary data.</text>
</comment>
<dbReference type="Proteomes" id="UP000677082">
    <property type="component" value="Unassembled WGS sequence"/>
</dbReference>
<dbReference type="EMBL" id="BOQN01000131">
    <property type="protein sequence ID" value="GIM96901.1"/>
    <property type="molecule type" value="Genomic_DNA"/>
</dbReference>
<keyword evidence="3" id="KW-1185">Reference proteome</keyword>
<evidence type="ECO:0000313" key="2">
    <source>
        <dbReference type="EMBL" id="GIM96901.1"/>
    </source>
</evidence>
<dbReference type="AlphaFoldDB" id="A0A920BQP3"/>
<evidence type="ECO:0000313" key="3">
    <source>
        <dbReference type="Proteomes" id="UP000677082"/>
    </source>
</evidence>
<organism evidence="2 3">
    <name type="scientific">Paractinoplanes toevensis</name>
    <dbReference type="NCBI Taxonomy" id="571911"/>
    <lineage>
        <taxon>Bacteria</taxon>
        <taxon>Bacillati</taxon>
        <taxon>Actinomycetota</taxon>
        <taxon>Actinomycetes</taxon>
        <taxon>Micromonosporales</taxon>
        <taxon>Micromonosporaceae</taxon>
        <taxon>Paractinoplanes</taxon>
    </lineage>
</organism>
<evidence type="ECO:0000259" key="1">
    <source>
        <dbReference type="Pfam" id="PF26136"/>
    </source>
</evidence>
<proteinExistence type="predicted"/>
<accession>A0A920BQP3</accession>
<protein>
    <recommendedName>
        <fullName evidence="1">SCO6045-like C-terminal domain-containing protein</fullName>
    </recommendedName>
</protein>
<feature type="domain" description="SCO6045-like C-terminal" evidence="1">
    <location>
        <begin position="5"/>
        <end position="88"/>
    </location>
</feature>
<name>A0A920BQP3_9ACTN</name>
<reference evidence="2 3" key="1">
    <citation type="submission" date="2021-03" db="EMBL/GenBank/DDBJ databases">
        <title>Whole genome shotgun sequence of Actinoplanes toevensis NBRC 105298.</title>
        <authorList>
            <person name="Komaki H."/>
            <person name="Tamura T."/>
        </authorList>
    </citation>
    <scope>NUCLEOTIDE SEQUENCE [LARGE SCALE GENOMIC DNA]</scope>
    <source>
        <strain evidence="2 3">NBRC 105298</strain>
    </source>
</reference>